<protein>
    <submittedName>
        <fullName evidence="1">Uncharacterized protein</fullName>
    </submittedName>
</protein>
<sequence length="42" mass="4717">MVAMRGLIAAAFFASEAFVPLILTTRYHWSLGRPAWRSPPAR</sequence>
<dbReference type="EMBL" id="LR134182">
    <property type="protein sequence ID" value="VEB44262.1"/>
    <property type="molecule type" value="Genomic_DNA"/>
</dbReference>
<dbReference type="AlphaFoldDB" id="A0A3S4J3C6"/>
<accession>A0A3S4J3C6</accession>
<gene>
    <name evidence="1" type="ORF">NCTC9695_04750</name>
</gene>
<name>A0A3S4J3C6_CHRVL</name>
<dbReference type="Proteomes" id="UP000275777">
    <property type="component" value="Chromosome"/>
</dbReference>
<reference evidence="1 2" key="1">
    <citation type="submission" date="2018-12" db="EMBL/GenBank/DDBJ databases">
        <authorList>
            <consortium name="Pathogen Informatics"/>
        </authorList>
    </citation>
    <scope>NUCLEOTIDE SEQUENCE [LARGE SCALE GENOMIC DNA]</scope>
    <source>
        <strain evidence="1 2">NCTC9695</strain>
    </source>
</reference>
<evidence type="ECO:0000313" key="2">
    <source>
        <dbReference type="Proteomes" id="UP000275777"/>
    </source>
</evidence>
<proteinExistence type="predicted"/>
<evidence type="ECO:0000313" key="1">
    <source>
        <dbReference type="EMBL" id="VEB44262.1"/>
    </source>
</evidence>
<organism evidence="1 2">
    <name type="scientific">Chromobacterium violaceum</name>
    <dbReference type="NCBI Taxonomy" id="536"/>
    <lineage>
        <taxon>Bacteria</taxon>
        <taxon>Pseudomonadati</taxon>
        <taxon>Pseudomonadota</taxon>
        <taxon>Betaproteobacteria</taxon>
        <taxon>Neisseriales</taxon>
        <taxon>Chromobacteriaceae</taxon>
        <taxon>Chromobacterium</taxon>
    </lineage>
</organism>